<dbReference type="InterPro" id="IPR011098">
    <property type="entry name" value="G5_dom"/>
</dbReference>
<protein>
    <submittedName>
        <fullName evidence="4">G5 domain-containing protein</fullName>
    </submittedName>
</protein>
<dbReference type="Gene3D" id="2.20.230.10">
    <property type="entry name" value="Resuscitation-promoting factor rpfb"/>
    <property type="match status" value="1"/>
</dbReference>
<keyword evidence="1" id="KW-0732">Signal</keyword>
<sequence length="486" mass="52275">MARRWTPQRFVKLRRIRVAICAVTMVLAMLLTFALTTRKTVALTVNGETKTVSTYAMSATRLLQEQGVDVRSHDLVETTASVSGRLENHSVVTVRSAYQTTINIDGHDMPFWTVATSADQLLGFFKQNEQQAAKVTVNIGNVYDKLTGGFVINKDGPVTVIADGKTSVAADGKLPAASILDAKAIVLGKEDRVSVEEEDDKTILRVKRVTHGRETRTALLPFQSRTIIDPSLEPGQTALRQAGVNGEKEQVFEVTYVDGVAESEQLVSETTTKAALDQVVAVGPDKSQASTDDKQHANKGKNKEGDKNGQGSGSDGSSGSGQTSGGDDGGSSSPAQAGKPAQPAQPAPPAQPSQPANPPAPVEHQTPPAPPAPAPEPTPTGLWRPSPAQAMVYAQGAAAQYGWSGQNWEDLVKLWNRESGWRWWAENPDSHAYGIPQSMPADQMAQFGANWHDDASIQIAWGLNYIAGRYGTPAEAWRHSEQFGWY</sequence>
<organism evidence="4 5">
    <name type="scientific">Bifidobacterium aemilianum</name>
    <dbReference type="NCBI Taxonomy" id="2493120"/>
    <lineage>
        <taxon>Bacteria</taxon>
        <taxon>Bacillati</taxon>
        <taxon>Actinomycetota</taxon>
        <taxon>Actinomycetes</taxon>
        <taxon>Bifidobacteriales</taxon>
        <taxon>Bifidobacteriaceae</taxon>
        <taxon>Bifidobacterium</taxon>
    </lineage>
</organism>
<name>A0A366K832_9BIFI</name>
<accession>A0A366K832</accession>
<feature type="compositionally biased region" description="Pro residues" evidence="2">
    <location>
        <begin position="343"/>
        <end position="378"/>
    </location>
</feature>
<evidence type="ECO:0000256" key="1">
    <source>
        <dbReference type="ARBA" id="ARBA00022729"/>
    </source>
</evidence>
<feature type="compositionally biased region" description="Basic and acidic residues" evidence="2">
    <location>
        <begin position="291"/>
        <end position="307"/>
    </location>
</feature>
<dbReference type="InterPro" id="IPR007137">
    <property type="entry name" value="DUF348"/>
</dbReference>
<evidence type="ECO:0000313" key="5">
    <source>
        <dbReference type="Proteomes" id="UP000252530"/>
    </source>
</evidence>
<reference evidence="4 5" key="1">
    <citation type="submission" date="2017-10" db="EMBL/GenBank/DDBJ databases">
        <title>Bifidobacterium xylocopum sp. nov. and Bifidobacterium aemilianum sp. nov., from the carpenter bee (Xylocopa violacea) digestive tract.</title>
        <authorList>
            <person name="Alberoni D."/>
            <person name="Baffoni L."/>
            <person name="Di Gioia D."/>
            <person name="Gaggia F."/>
            <person name="Biavati B."/>
        </authorList>
    </citation>
    <scope>NUCLEOTIDE SEQUENCE [LARGE SCALE GENOMIC DNA]</scope>
    <source>
        <strain evidence="4 5">XV10</strain>
    </source>
</reference>
<dbReference type="EMBL" id="PDCG01000011">
    <property type="protein sequence ID" value="RBP97273.1"/>
    <property type="molecule type" value="Genomic_DNA"/>
</dbReference>
<evidence type="ECO:0000313" key="4">
    <source>
        <dbReference type="EMBL" id="RBP97273.1"/>
    </source>
</evidence>
<dbReference type="InterPro" id="IPR023346">
    <property type="entry name" value="Lysozyme-like_dom_sf"/>
</dbReference>
<evidence type="ECO:0000256" key="2">
    <source>
        <dbReference type="SAM" id="MobiDB-lite"/>
    </source>
</evidence>
<dbReference type="Pfam" id="PF07501">
    <property type="entry name" value="G5"/>
    <property type="match status" value="1"/>
</dbReference>
<keyword evidence="5" id="KW-1185">Reference proteome</keyword>
<dbReference type="SMART" id="SM01208">
    <property type="entry name" value="G5"/>
    <property type="match status" value="1"/>
</dbReference>
<feature type="compositionally biased region" description="Low complexity" evidence="2">
    <location>
        <begin position="330"/>
        <end position="342"/>
    </location>
</feature>
<evidence type="ECO:0000259" key="3">
    <source>
        <dbReference type="PROSITE" id="PS51109"/>
    </source>
</evidence>
<dbReference type="OrthoDB" id="9766277at2"/>
<feature type="region of interest" description="Disordered" evidence="2">
    <location>
        <begin position="283"/>
        <end position="385"/>
    </location>
</feature>
<gene>
    <name evidence="4" type="ORF">CRD60_07745</name>
</gene>
<dbReference type="Pfam" id="PF03990">
    <property type="entry name" value="DUF348"/>
    <property type="match status" value="3"/>
</dbReference>
<dbReference type="SUPFAM" id="SSF53955">
    <property type="entry name" value="Lysozyme-like"/>
    <property type="match status" value="1"/>
</dbReference>
<dbReference type="AlphaFoldDB" id="A0A366K832"/>
<feature type="domain" description="G5" evidence="3">
    <location>
        <begin position="206"/>
        <end position="286"/>
    </location>
</feature>
<dbReference type="Proteomes" id="UP000252530">
    <property type="component" value="Unassembled WGS sequence"/>
</dbReference>
<dbReference type="RefSeq" id="WP_113860710.1">
    <property type="nucleotide sequence ID" value="NZ_PDCG01000011.1"/>
</dbReference>
<dbReference type="PROSITE" id="PS51109">
    <property type="entry name" value="G5"/>
    <property type="match status" value="1"/>
</dbReference>
<proteinExistence type="predicted"/>
<feature type="compositionally biased region" description="Gly residues" evidence="2">
    <location>
        <begin position="308"/>
        <end position="329"/>
    </location>
</feature>
<comment type="caution">
    <text evidence="4">The sequence shown here is derived from an EMBL/GenBank/DDBJ whole genome shotgun (WGS) entry which is preliminary data.</text>
</comment>